<proteinExistence type="predicted"/>
<evidence type="ECO:0000256" key="1">
    <source>
        <dbReference type="SAM" id="Phobius"/>
    </source>
</evidence>
<keyword evidence="1" id="KW-0812">Transmembrane</keyword>
<feature type="transmembrane region" description="Helical" evidence="1">
    <location>
        <begin position="13"/>
        <end position="31"/>
    </location>
</feature>
<dbReference type="RefSeq" id="WP_251871672.1">
    <property type="nucleotide sequence ID" value="NZ_CP098755.1"/>
</dbReference>
<dbReference type="EMBL" id="CP098755">
    <property type="protein sequence ID" value="USG64560.1"/>
    <property type="molecule type" value="Genomic_DNA"/>
</dbReference>
<evidence type="ECO:0000313" key="2">
    <source>
        <dbReference type="EMBL" id="USG64560.1"/>
    </source>
</evidence>
<feature type="transmembrane region" description="Helical" evidence="1">
    <location>
        <begin position="38"/>
        <end position="63"/>
    </location>
</feature>
<sequence>MNNGVKAADTLKWFAWITCMIGAVLFACHVSDFRAENFGLMAAIGFLIAAANIFLLSVVFRLLHLEPGK</sequence>
<dbReference type="Proteomes" id="UP001056500">
    <property type="component" value="Chromosome"/>
</dbReference>
<reference evidence="2" key="1">
    <citation type="submission" date="2022-06" db="EMBL/GenBank/DDBJ databases">
        <title>Genome sequencing of Brevibacillus sp. BB3-R1.</title>
        <authorList>
            <person name="Heo J."/>
            <person name="Lee D."/>
            <person name="Won M."/>
            <person name="Han B.-H."/>
            <person name="Hong S.-B."/>
            <person name="Kwon S.-W."/>
        </authorList>
    </citation>
    <scope>NUCLEOTIDE SEQUENCE</scope>
    <source>
        <strain evidence="2">BB3-R1</strain>
    </source>
</reference>
<evidence type="ECO:0000313" key="3">
    <source>
        <dbReference type="Proteomes" id="UP001056500"/>
    </source>
</evidence>
<keyword evidence="1" id="KW-1133">Transmembrane helix</keyword>
<dbReference type="PROSITE" id="PS51257">
    <property type="entry name" value="PROKAR_LIPOPROTEIN"/>
    <property type="match status" value="1"/>
</dbReference>
<keyword evidence="1" id="KW-0472">Membrane</keyword>
<keyword evidence="3" id="KW-1185">Reference proteome</keyword>
<gene>
    <name evidence="2" type="ORF">NDK47_20780</name>
</gene>
<name>A0ABY4WBK9_9BACL</name>
<protein>
    <submittedName>
        <fullName evidence="2">Uncharacterized protein</fullName>
    </submittedName>
</protein>
<accession>A0ABY4WBK9</accession>
<organism evidence="2 3">
    <name type="scientific">Brevibacillus ruminantium</name>
    <dbReference type="NCBI Taxonomy" id="2950604"/>
    <lineage>
        <taxon>Bacteria</taxon>
        <taxon>Bacillati</taxon>
        <taxon>Bacillota</taxon>
        <taxon>Bacilli</taxon>
        <taxon>Bacillales</taxon>
        <taxon>Paenibacillaceae</taxon>
        <taxon>Brevibacillus</taxon>
    </lineage>
</organism>